<comment type="caution">
    <text evidence="3">The sequence shown here is derived from an EMBL/GenBank/DDBJ whole genome shotgun (WGS) entry which is preliminary data.</text>
</comment>
<protein>
    <recommendedName>
        <fullName evidence="5">Lipoprotein</fullName>
    </recommendedName>
</protein>
<evidence type="ECO:0000313" key="4">
    <source>
        <dbReference type="Proteomes" id="UP001551584"/>
    </source>
</evidence>
<name>A0ABV3ELJ1_9ACTN</name>
<accession>A0ABV3ELJ1</accession>
<dbReference type="PROSITE" id="PS51318">
    <property type="entry name" value="TAT"/>
    <property type="match status" value="1"/>
</dbReference>
<gene>
    <name evidence="3" type="ORF">AB0D95_07305</name>
</gene>
<reference evidence="3 4" key="1">
    <citation type="submission" date="2024-06" db="EMBL/GenBank/DDBJ databases">
        <title>The Natural Products Discovery Center: Release of the First 8490 Sequenced Strains for Exploring Actinobacteria Biosynthetic Diversity.</title>
        <authorList>
            <person name="Kalkreuter E."/>
            <person name="Kautsar S.A."/>
            <person name="Yang D."/>
            <person name="Bader C.D."/>
            <person name="Teijaro C.N."/>
            <person name="Fluegel L."/>
            <person name="Davis C.M."/>
            <person name="Simpson J.R."/>
            <person name="Lauterbach L."/>
            <person name="Steele A.D."/>
            <person name="Gui C."/>
            <person name="Meng S."/>
            <person name="Li G."/>
            <person name="Viehrig K."/>
            <person name="Ye F."/>
            <person name="Su P."/>
            <person name="Kiefer A.F."/>
            <person name="Nichols A."/>
            <person name="Cepeda A.J."/>
            <person name="Yan W."/>
            <person name="Fan B."/>
            <person name="Jiang Y."/>
            <person name="Adhikari A."/>
            <person name="Zheng C.-J."/>
            <person name="Schuster L."/>
            <person name="Cowan T.M."/>
            <person name="Smanski M.J."/>
            <person name="Chevrette M.G."/>
            <person name="De Carvalho L.P.S."/>
            <person name="Shen B."/>
        </authorList>
    </citation>
    <scope>NUCLEOTIDE SEQUENCE [LARGE SCALE GENOMIC DNA]</scope>
    <source>
        <strain evidence="3 4">NPDC048117</strain>
    </source>
</reference>
<feature type="compositionally biased region" description="Low complexity" evidence="1">
    <location>
        <begin position="101"/>
        <end position="130"/>
    </location>
</feature>
<evidence type="ECO:0008006" key="5">
    <source>
        <dbReference type="Google" id="ProtNLM"/>
    </source>
</evidence>
<dbReference type="RefSeq" id="WP_359269925.1">
    <property type="nucleotide sequence ID" value="NZ_JBEZNA010000011.1"/>
</dbReference>
<feature type="chain" id="PRO_5045768153" description="Lipoprotein" evidence="2">
    <location>
        <begin position="31"/>
        <end position="184"/>
    </location>
</feature>
<organism evidence="3 4">
    <name type="scientific">Streptomyces chilikensis</name>
    <dbReference type="NCBI Taxonomy" id="1194079"/>
    <lineage>
        <taxon>Bacteria</taxon>
        <taxon>Bacillati</taxon>
        <taxon>Actinomycetota</taxon>
        <taxon>Actinomycetes</taxon>
        <taxon>Kitasatosporales</taxon>
        <taxon>Streptomycetaceae</taxon>
        <taxon>Streptomyces</taxon>
    </lineage>
</organism>
<dbReference type="Proteomes" id="UP001551584">
    <property type="component" value="Unassembled WGS sequence"/>
</dbReference>
<feature type="compositionally biased region" description="Basic and acidic residues" evidence="1">
    <location>
        <begin position="143"/>
        <end position="155"/>
    </location>
</feature>
<dbReference type="PROSITE" id="PS51257">
    <property type="entry name" value="PROKAR_LIPOPROTEIN"/>
    <property type="match status" value="1"/>
</dbReference>
<keyword evidence="2" id="KW-0732">Signal</keyword>
<feature type="signal peptide" evidence="2">
    <location>
        <begin position="1"/>
        <end position="30"/>
    </location>
</feature>
<feature type="region of interest" description="Disordered" evidence="1">
    <location>
        <begin position="96"/>
        <end position="157"/>
    </location>
</feature>
<proteinExistence type="predicted"/>
<dbReference type="EMBL" id="JBEZNA010000011">
    <property type="protein sequence ID" value="MEU9577058.1"/>
    <property type="molecule type" value="Genomic_DNA"/>
</dbReference>
<dbReference type="InterPro" id="IPR006311">
    <property type="entry name" value="TAT_signal"/>
</dbReference>
<keyword evidence="4" id="KW-1185">Reference proteome</keyword>
<evidence type="ECO:0000256" key="1">
    <source>
        <dbReference type="SAM" id="MobiDB-lite"/>
    </source>
</evidence>
<evidence type="ECO:0000256" key="2">
    <source>
        <dbReference type="SAM" id="SignalP"/>
    </source>
</evidence>
<evidence type="ECO:0000313" key="3">
    <source>
        <dbReference type="EMBL" id="MEU9577058.1"/>
    </source>
</evidence>
<sequence>MSSTPSRPRTGPRRRTLLASAAGAASVLLAACSAGSPGRSDAARTPTADERALTRAATDSAELAAVYDAVLTAHPGLAARLTPLRDAVLRHAEAFGEHAGAKSSPSRSSSPSGVPAGQPAAAPSPSGPAVPDDEEEALGSLADAERELSARRTRELSGLGGGTARLLASVAAAGAVHAYLLKNG</sequence>
<feature type="region of interest" description="Disordered" evidence="1">
    <location>
        <begin position="34"/>
        <end position="54"/>
    </location>
</feature>